<proteinExistence type="predicted"/>
<accession>A0A372NRP9</accession>
<gene>
    <name evidence="1" type="ORF">D0C36_18960</name>
</gene>
<dbReference type="EMBL" id="QWDC01000003">
    <property type="protein sequence ID" value="RFZ91025.1"/>
    <property type="molecule type" value="Genomic_DNA"/>
</dbReference>
<organism evidence="1 2">
    <name type="scientific">Mucilaginibacter conchicola</name>
    <dbReference type="NCBI Taxonomy" id="2303333"/>
    <lineage>
        <taxon>Bacteria</taxon>
        <taxon>Pseudomonadati</taxon>
        <taxon>Bacteroidota</taxon>
        <taxon>Sphingobacteriia</taxon>
        <taxon>Sphingobacteriales</taxon>
        <taxon>Sphingobacteriaceae</taxon>
        <taxon>Mucilaginibacter</taxon>
    </lineage>
</organism>
<comment type="caution">
    <text evidence="1">The sequence shown here is derived from an EMBL/GenBank/DDBJ whole genome shotgun (WGS) entry which is preliminary data.</text>
</comment>
<evidence type="ECO:0000313" key="1">
    <source>
        <dbReference type="EMBL" id="RFZ91025.1"/>
    </source>
</evidence>
<sequence length="188" mass="20834">MAGLLAVALSACQNQHADLNTDTNFSDPDSLTYELAKKYVKNYEKRAGYIDSVYSEANVGKVKKLPDTRAIWFSADRLLKLANKVKSEGGDGIRFYLAAYDSVYSDSFKGGHKPDRIYWNRNTLVMISTKDSTNKVGQKFHQDYYTDKATANANAPARGFIVGNPPENRGEICPPPRECKTVGATLIP</sequence>
<protein>
    <submittedName>
        <fullName evidence="1">Uncharacterized protein</fullName>
    </submittedName>
</protein>
<dbReference type="Proteomes" id="UP000264217">
    <property type="component" value="Unassembled WGS sequence"/>
</dbReference>
<keyword evidence="2" id="KW-1185">Reference proteome</keyword>
<dbReference type="AlphaFoldDB" id="A0A372NRP9"/>
<evidence type="ECO:0000313" key="2">
    <source>
        <dbReference type="Proteomes" id="UP000264217"/>
    </source>
</evidence>
<reference evidence="1 2" key="1">
    <citation type="submission" date="2018-08" db="EMBL/GenBank/DDBJ databases">
        <title>Mucilaginibacter sp. MYSH2.</title>
        <authorList>
            <person name="Seo T."/>
        </authorList>
    </citation>
    <scope>NUCLEOTIDE SEQUENCE [LARGE SCALE GENOMIC DNA]</scope>
    <source>
        <strain evidence="1 2">MYSH2</strain>
    </source>
</reference>
<name>A0A372NRP9_9SPHI</name>